<dbReference type="VEuPathDB" id="TrichDB:TRFO_04717"/>
<evidence type="ECO:0000313" key="2">
    <source>
        <dbReference type="Proteomes" id="UP000179807"/>
    </source>
</evidence>
<comment type="caution">
    <text evidence="1">The sequence shown here is derived from an EMBL/GenBank/DDBJ whole genome shotgun (WGS) entry which is preliminary data.</text>
</comment>
<organism evidence="1 2">
    <name type="scientific">Tritrichomonas foetus</name>
    <dbReference type="NCBI Taxonomy" id="1144522"/>
    <lineage>
        <taxon>Eukaryota</taxon>
        <taxon>Metamonada</taxon>
        <taxon>Parabasalia</taxon>
        <taxon>Tritrichomonadida</taxon>
        <taxon>Tritrichomonadidae</taxon>
        <taxon>Tritrichomonas</taxon>
    </lineage>
</organism>
<gene>
    <name evidence="1" type="ORF">TRFO_04717</name>
</gene>
<dbReference type="AlphaFoldDB" id="A0A1J4KIH8"/>
<dbReference type="Proteomes" id="UP000179807">
    <property type="component" value="Unassembled WGS sequence"/>
</dbReference>
<keyword evidence="2" id="KW-1185">Reference proteome</keyword>
<proteinExistence type="predicted"/>
<accession>A0A1J4KIH8</accession>
<sequence>MFIAYQPQLTDLFPYSMSVTEFLKTYVSFNSHPIFSTHFSNYVKNHITELLELTFSNCDDEYSKKAFIVLSTGDGLIARSLIDKYFFFSKSTEIFASCDRFSNSDKSPNNKTNIMKISRLASIFQNILMKSSNIDYEAVGFLAQILSYIDNSVVFDLLKTVCSNSNHKSIQFEILFLQIPFNFFVKLKKCEKVVTLLIIS</sequence>
<dbReference type="GeneID" id="94826767"/>
<evidence type="ECO:0000313" key="1">
    <source>
        <dbReference type="EMBL" id="OHT09109.1"/>
    </source>
</evidence>
<name>A0A1J4KIH8_9EUKA</name>
<reference evidence="1" key="1">
    <citation type="submission" date="2016-10" db="EMBL/GenBank/DDBJ databases">
        <authorList>
            <person name="Benchimol M."/>
            <person name="Almeida L.G."/>
            <person name="Vasconcelos A.T."/>
            <person name="Perreira-Neves A."/>
            <person name="Rosa I.A."/>
            <person name="Tasca T."/>
            <person name="Bogo M.R."/>
            <person name="de Souza W."/>
        </authorList>
    </citation>
    <scope>NUCLEOTIDE SEQUENCE [LARGE SCALE GENOMIC DNA]</scope>
    <source>
        <strain evidence="1">K</strain>
    </source>
</reference>
<dbReference type="EMBL" id="MLAK01000649">
    <property type="protein sequence ID" value="OHT09109.1"/>
    <property type="molecule type" value="Genomic_DNA"/>
</dbReference>
<dbReference type="RefSeq" id="XP_068362245.1">
    <property type="nucleotide sequence ID" value="XM_068492063.1"/>
</dbReference>
<protein>
    <submittedName>
        <fullName evidence="1">Uncharacterized protein</fullName>
    </submittedName>
</protein>